<dbReference type="EMBL" id="KB456261">
    <property type="protein sequence ID" value="EMF15668.1"/>
    <property type="molecule type" value="Genomic_DNA"/>
</dbReference>
<name>M3CPJ9_SPHMS</name>
<keyword evidence="2" id="KW-1185">Reference proteome</keyword>
<protein>
    <submittedName>
        <fullName evidence="1">Uncharacterized protein</fullName>
    </submittedName>
</protein>
<dbReference type="GeneID" id="27907390"/>
<reference evidence="1 2" key="1">
    <citation type="journal article" date="2012" name="PLoS Pathog.">
        <title>Diverse lifestyles and strategies of plant pathogenesis encoded in the genomes of eighteen Dothideomycetes fungi.</title>
        <authorList>
            <person name="Ohm R.A."/>
            <person name="Feau N."/>
            <person name="Henrissat B."/>
            <person name="Schoch C.L."/>
            <person name="Horwitz B.A."/>
            <person name="Barry K.W."/>
            <person name="Condon B.J."/>
            <person name="Copeland A.C."/>
            <person name="Dhillon B."/>
            <person name="Glaser F."/>
            <person name="Hesse C.N."/>
            <person name="Kosti I."/>
            <person name="LaButti K."/>
            <person name="Lindquist E.A."/>
            <person name="Lucas S."/>
            <person name="Salamov A.A."/>
            <person name="Bradshaw R.E."/>
            <person name="Ciuffetti L."/>
            <person name="Hamelin R.C."/>
            <person name="Kema G.H.J."/>
            <person name="Lawrence C."/>
            <person name="Scott J.A."/>
            <person name="Spatafora J.W."/>
            <person name="Turgeon B.G."/>
            <person name="de Wit P.J.G.M."/>
            <person name="Zhong S."/>
            <person name="Goodwin S.B."/>
            <person name="Grigoriev I.V."/>
        </authorList>
    </citation>
    <scope>NUCLEOTIDE SEQUENCE [LARGE SCALE GENOMIC DNA]</scope>
    <source>
        <strain evidence="1 2">SO2202</strain>
    </source>
</reference>
<accession>M3CPJ9</accession>
<dbReference type="AlphaFoldDB" id="M3CPJ9"/>
<evidence type="ECO:0000313" key="2">
    <source>
        <dbReference type="Proteomes" id="UP000016931"/>
    </source>
</evidence>
<dbReference type="RefSeq" id="XP_016763789.1">
    <property type="nucleotide sequence ID" value="XM_016910253.1"/>
</dbReference>
<organism evidence="1 2">
    <name type="scientific">Sphaerulina musiva (strain SO2202)</name>
    <name type="common">Poplar stem canker fungus</name>
    <name type="synonym">Septoria musiva</name>
    <dbReference type="NCBI Taxonomy" id="692275"/>
    <lineage>
        <taxon>Eukaryota</taxon>
        <taxon>Fungi</taxon>
        <taxon>Dikarya</taxon>
        <taxon>Ascomycota</taxon>
        <taxon>Pezizomycotina</taxon>
        <taxon>Dothideomycetes</taxon>
        <taxon>Dothideomycetidae</taxon>
        <taxon>Mycosphaerellales</taxon>
        <taxon>Mycosphaerellaceae</taxon>
        <taxon>Sphaerulina</taxon>
    </lineage>
</organism>
<sequence length="91" mass="10268">MNKQHGMAAFKAQVSITNDVMQITENGPPPSVGLHSQSKRTWLRFFHADHRIFTFPSQLLSYQALENPHQHSGPDVTSLGLALFWRAGRLI</sequence>
<gene>
    <name evidence="1" type="ORF">SEPMUDRAFT_80637</name>
</gene>
<dbReference type="HOGENOM" id="CLU_2428454_0_0_1"/>
<dbReference type="Proteomes" id="UP000016931">
    <property type="component" value="Unassembled WGS sequence"/>
</dbReference>
<proteinExistence type="predicted"/>
<evidence type="ECO:0000313" key="1">
    <source>
        <dbReference type="EMBL" id="EMF15668.1"/>
    </source>
</evidence>